<organism evidence="1 2">
    <name type="scientific">Sinomonas flava</name>
    <dbReference type="NCBI Taxonomy" id="496857"/>
    <lineage>
        <taxon>Bacteria</taxon>
        <taxon>Bacillati</taxon>
        <taxon>Actinomycetota</taxon>
        <taxon>Actinomycetes</taxon>
        <taxon>Micrococcales</taxon>
        <taxon>Micrococcaceae</taxon>
        <taxon>Sinomonas</taxon>
    </lineage>
</organism>
<accession>A0ABN3BW09</accession>
<reference evidence="1 2" key="1">
    <citation type="journal article" date="2019" name="Int. J. Syst. Evol. Microbiol.">
        <title>The Global Catalogue of Microorganisms (GCM) 10K type strain sequencing project: providing services to taxonomists for standard genome sequencing and annotation.</title>
        <authorList>
            <consortium name="The Broad Institute Genomics Platform"/>
            <consortium name="The Broad Institute Genome Sequencing Center for Infectious Disease"/>
            <person name="Wu L."/>
            <person name="Ma J."/>
        </authorList>
    </citation>
    <scope>NUCLEOTIDE SEQUENCE [LARGE SCALE GENOMIC DNA]</scope>
    <source>
        <strain evidence="1 2">JCM 16034</strain>
    </source>
</reference>
<proteinExistence type="predicted"/>
<keyword evidence="2" id="KW-1185">Reference proteome</keyword>
<sequence length="65" mass="6767">MAWLVVNAGETTRVEGLLWWVLTTLSTPNGLAAEAGDAKEGARTEVSASASADASFASGWDLWNG</sequence>
<evidence type="ECO:0008006" key="3">
    <source>
        <dbReference type="Google" id="ProtNLM"/>
    </source>
</evidence>
<evidence type="ECO:0000313" key="2">
    <source>
        <dbReference type="Proteomes" id="UP001500432"/>
    </source>
</evidence>
<name>A0ABN3BW09_9MICC</name>
<dbReference type="Proteomes" id="UP001500432">
    <property type="component" value="Unassembled WGS sequence"/>
</dbReference>
<gene>
    <name evidence="1" type="ORF">GCM10009849_23310</name>
</gene>
<evidence type="ECO:0000313" key="1">
    <source>
        <dbReference type="EMBL" id="GAA2200905.1"/>
    </source>
</evidence>
<protein>
    <recommendedName>
        <fullName evidence="3">Secreted protein</fullName>
    </recommendedName>
</protein>
<comment type="caution">
    <text evidence="1">The sequence shown here is derived from an EMBL/GenBank/DDBJ whole genome shotgun (WGS) entry which is preliminary data.</text>
</comment>
<dbReference type="EMBL" id="BAAAQW010000006">
    <property type="protein sequence ID" value="GAA2200905.1"/>
    <property type="molecule type" value="Genomic_DNA"/>
</dbReference>